<evidence type="ECO:0000313" key="2">
    <source>
        <dbReference type="Proteomes" id="UP001165042"/>
    </source>
</evidence>
<name>A0A9W6VAB3_9PSEU</name>
<comment type="caution">
    <text evidence="1">The sequence shown here is derived from an EMBL/GenBank/DDBJ whole genome shotgun (WGS) entry which is preliminary data.</text>
</comment>
<reference evidence="1" key="1">
    <citation type="submission" date="2023-02" db="EMBL/GenBank/DDBJ databases">
        <title>Actinokineospora globicatena NBRC 15670.</title>
        <authorList>
            <person name="Ichikawa N."/>
            <person name="Sato H."/>
            <person name="Tonouchi N."/>
        </authorList>
    </citation>
    <scope>NUCLEOTIDE SEQUENCE</scope>
    <source>
        <strain evidence="1">NBRC 15670</strain>
    </source>
</reference>
<organism evidence="1 2">
    <name type="scientific">Actinokineospora globicatena</name>
    <dbReference type="NCBI Taxonomy" id="103729"/>
    <lineage>
        <taxon>Bacteria</taxon>
        <taxon>Bacillati</taxon>
        <taxon>Actinomycetota</taxon>
        <taxon>Actinomycetes</taxon>
        <taxon>Pseudonocardiales</taxon>
        <taxon>Pseudonocardiaceae</taxon>
        <taxon>Actinokineospora</taxon>
    </lineage>
</organism>
<dbReference type="EMBL" id="BSSD01000003">
    <property type="protein sequence ID" value="GLW91803.1"/>
    <property type="molecule type" value="Genomic_DNA"/>
</dbReference>
<gene>
    <name evidence="1" type="ORF">Aglo03_26190</name>
</gene>
<proteinExistence type="predicted"/>
<dbReference type="Proteomes" id="UP001165042">
    <property type="component" value="Unassembled WGS sequence"/>
</dbReference>
<accession>A0A9W6VAB3</accession>
<protein>
    <submittedName>
        <fullName evidence="1">Uncharacterized protein</fullName>
    </submittedName>
</protein>
<keyword evidence="2" id="KW-1185">Reference proteome</keyword>
<dbReference type="AlphaFoldDB" id="A0A9W6VAB3"/>
<evidence type="ECO:0000313" key="1">
    <source>
        <dbReference type="EMBL" id="GLW91803.1"/>
    </source>
</evidence>
<dbReference type="RefSeq" id="WP_285610580.1">
    <property type="nucleotide sequence ID" value="NZ_BSSD01000003.1"/>
</dbReference>
<sequence length="86" mass="9341">MTNPTTTEAAQALVDWLRNRLTNLDYSDLEGVVIVDSDEELTDITNAAGGLADRATIRVSSTVDEVPVEFEFVVNSTDPVLIKSTN</sequence>